<dbReference type="GO" id="GO:0004842">
    <property type="term" value="F:ubiquitin-protein transferase activity"/>
    <property type="evidence" value="ECO:0007669"/>
    <property type="project" value="InterPro"/>
</dbReference>
<dbReference type="InterPro" id="IPR001841">
    <property type="entry name" value="Znf_RING"/>
</dbReference>
<dbReference type="InterPro" id="IPR035983">
    <property type="entry name" value="Hect_E3_ubiquitin_ligase"/>
</dbReference>
<reference evidence="7 8" key="1">
    <citation type="submission" date="2024-05" db="EMBL/GenBank/DDBJ databases">
        <title>A high-quality chromosomal-level genome assembly of Topmouth culter (Culter alburnus).</title>
        <authorList>
            <person name="Zhao H."/>
        </authorList>
    </citation>
    <scope>NUCLEOTIDE SEQUENCE [LARGE SCALE GENOMIC DNA]</scope>
    <source>
        <strain evidence="7">CATC2023</strain>
        <tissue evidence="7">Muscle</tissue>
    </source>
</reference>
<keyword evidence="1" id="KW-0479">Metal-binding</keyword>
<dbReference type="Pfam" id="PF13445">
    <property type="entry name" value="zf-RING_UBOX"/>
    <property type="match status" value="1"/>
</dbReference>
<evidence type="ECO:0000313" key="7">
    <source>
        <dbReference type="EMBL" id="KAK9954723.1"/>
    </source>
</evidence>
<dbReference type="Proteomes" id="UP001479290">
    <property type="component" value="Unassembled WGS sequence"/>
</dbReference>
<dbReference type="PANTHER" id="PTHR25465">
    <property type="entry name" value="B-BOX DOMAIN CONTAINING"/>
    <property type="match status" value="1"/>
</dbReference>
<dbReference type="AlphaFoldDB" id="A0AAW1Z1C5"/>
<proteinExistence type="predicted"/>
<dbReference type="InterPro" id="IPR051051">
    <property type="entry name" value="E3_ubiq-ligase_TRIM/RNF"/>
</dbReference>
<feature type="domain" description="RING-type" evidence="6">
    <location>
        <begin position="17"/>
        <end position="53"/>
    </location>
</feature>
<sequence>MVMASSSVPALNEELQCSICLEVFTDPVTTPCGHNFCRSCLTNNQTCFCPFCKERSSKILDLESNTAKRLTEVMQNFKEKLSIGESGVFCDFCDERQQKAVKSCLTCQSSYCDDHLEPHLRVPRLKKHKLINAVENLEDYICQKHERQTCVCLFCTEGEHRTHNTVPIEEESQEKASSSEVESAARALIEVLARGLAASSTRENVQLSGTNGITPLPTLPEPENRVRQALKRQFPSMFRTENDQPRGKKRFSLAKPVNVKKTDFQIDVLSKQTLFTPKKDEDLELLHAGLGKRLLSFPDNFKHSEIVTLLEEEFPKLKTLQGGWMFYKSTGNSGRRKLTLIPTDSDGYSTRLLKSVSKNGKNMLFVVPLQEQLSIEPLPYDAVEFAKMPLSNCMKCGKKIPLPLLPLHIEECNTTETESVNDVILHEELDDEIVSGATDQPSPLYTELEEPSEICPICQISFPADVLPYHASMCGEGERSFSDSDSPSTSTRHELPGPSMAQSYTSLSAAWKYETDPLKASQMFRAELLSENRFCPSMSLMINQFDTVDEQDRTLISFYKKNSTNWSAPLRCSLIGDEAVGTGVNRHIFSMIMQKLKTGFSLNLGSAATTLFEGEKNHRVPSASVVLRDSNLFQMAGRMIGHSFVHGGPCLSGLSLPVVILLTGGNADSAASALTLQDCPDLDHRETIRLLKKTKLTEEERTRLTELCLFWDLPVLSSTNRDWLFQQLLSHAVLGRVKRQIKDLRKGIKETGIWPLLSQRHDMQHIVFPRDSVMDITSQTVLQKIEWPKDNDSISVETKCVITSYMQRFIEEASPNMLSDLMKFWVGWEVPEENLVLEVVTARYPVAHTFQKLEPSLSLSELCRIQNGYGNVPTICK</sequence>
<name>A0AAW1Z1C5_CULAL</name>
<comment type="caution">
    <text evidence="7">The sequence shown here is derived from an EMBL/GenBank/DDBJ whole genome shotgun (WGS) entry which is preliminary data.</text>
</comment>
<dbReference type="Gene3D" id="4.10.830.40">
    <property type="match status" value="1"/>
</dbReference>
<evidence type="ECO:0000256" key="1">
    <source>
        <dbReference type="ARBA" id="ARBA00022723"/>
    </source>
</evidence>
<dbReference type="GO" id="GO:0008270">
    <property type="term" value="F:zinc ion binding"/>
    <property type="evidence" value="ECO:0007669"/>
    <property type="project" value="UniProtKB-KW"/>
</dbReference>
<dbReference type="Gene3D" id="3.30.160.60">
    <property type="entry name" value="Classic Zinc Finger"/>
    <property type="match status" value="1"/>
</dbReference>
<evidence type="ECO:0000256" key="3">
    <source>
        <dbReference type="ARBA" id="ARBA00022833"/>
    </source>
</evidence>
<evidence type="ECO:0000256" key="4">
    <source>
        <dbReference type="PROSITE-ProRule" id="PRU00175"/>
    </source>
</evidence>
<dbReference type="Gene3D" id="3.30.40.10">
    <property type="entry name" value="Zinc/RING finger domain, C3HC4 (zinc finger)"/>
    <property type="match status" value="1"/>
</dbReference>
<dbReference type="SUPFAM" id="SSF57845">
    <property type="entry name" value="B-box zinc-binding domain"/>
    <property type="match status" value="1"/>
</dbReference>
<accession>A0AAW1Z1C5</accession>
<dbReference type="Gene3D" id="3.90.1750.10">
    <property type="entry name" value="Hect, E3 ligase catalytic domains"/>
    <property type="match status" value="1"/>
</dbReference>
<dbReference type="PROSITE" id="PS00518">
    <property type="entry name" value="ZF_RING_1"/>
    <property type="match status" value="1"/>
</dbReference>
<dbReference type="InterPro" id="IPR013083">
    <property type="entry name" value="Znf_RING/FYVE/PHD"/>
</dbReference>
<organism evidence="7 8">
    <name type="scientific">Culter alburnus</name>
    <name type="common">Topmouth culter</name>
    <dbReference type="NCBI Taxonomy" id="194366"/>
    <lineage>
        <taxon>Eukaryota</taxon>
        <taxon>Metazoa</taxon>
        <taxon>Chordata</taxon>
        <taxon>Craniata</taxon>
        <taxon>Vertebrata</taxon>
        <taxon>Euteleostomi</taxon>
        <taxon>Actinopterygii</taxon>
        <taxon>Neopterygii</taxon>
        <taxon>Teleostei</taxon>
        <taxon>Ostariophysi</taxon>
        <taxon>Cypriniformes</taxon>
        <taxon>Xenocyprididae</taxon>
        <taxon>Xenocypridinae</taxon>
        <taxon>Culter</taxon>
    </lineage>
</organism>
<keyword evidence="8" id="KW-1185">Reference proteome</keyword>
<dbReference type="InterPro" id="IPR017907">
    <property type="entry name" value="Znf_RING_CS"/>
</dbReference>
<feature type="region of interest" description="Disordered" evidence="5">
    <location>
        <begin position="478"/>
        <end position="500"/>
    </location>
</feature>
<keyword evidence="3" id="KW-0862">Zinc</keyword>
<dbReference type="SUPFAM" id="SSF56204">
    <property type="entry name" value="Hect, E3 ligase catalytic domain"/>
    <property type="match status" value="1"/>
</dbReference>
<dbReference type="SUPFAM" id="SSF57850">
    <property type="entry name" value="RING/U-box"/>
    <property type="match status" value="1"/>
</dbReference>
<dbReference type="PANTHER" id="PTHR25465:SF32">
    <property type="entry name" value="BLOODTHIRSTY-RELATED GENE FAMILY, MEMBER 16 ISOFORM X1-RELATED"/>
    <property type="match status" value="1"/>
</dbReference>
<dbReference type="EMBL" id="JAWDJR010000022">
    <property type="protein sequence ID" value="KAK9954723.1"/>
    <property type="molecule type" value="Genomic_DNA"/>
</dbReference>
<keyword evidence="2 4" id="KW-0863">Zinc-finger</keyword>
<dbReference type="PROSITE" id="PS50089">
    <property type="entry name" value="ZF_RING_2"/>
    <property type="match status" value="1"/>
</dbReference>
<dbReference type="CDD" id="cd19802">
    <property type="entry name" value="Bbox1_TRIM8-like"/>
    <property type="match status" value="1"/>
</dbReference>
<evidence type="ECO:0000313" key="8">
    <source>
        <dbReference type="Proteomes" id="UP001479290"/>
    </source>
</evidence>
<dbReference type="CDD" id="cd19769">
    <property type="entry name" value="Bbox2_TRIM16-like"/>
    <property type="match status" value="1"/>
</dbReference>
<dbReference type="SMART" id="SM00184">
    <property type="entry name" value="RING"/>
    <property type="match status" value="1"/>
</dbReference>
<dbReference type="InterPro" id="IPR027370">
    <property type="entry name" value="Znf-RING_euk"/>
</dbReference>
<protein>
    <recommendedName>
        <fullName evidence="6">RING-type domain-containing protein</fullName>
    </recommendedName>
</protein>
<gene>
    <name evidence="7" type="ORF">ABG768_016770</name>
</gene>
<evidence type="ECO:0000256" key="2">
    <source>
        <dbReference type="ARBA" id="ARBA00022771"/>
    </source>
</evidence>
<evidence type="ECO:0000259" key="6">
    <source>
        <dbReference type="PROSITE" id="PS50089"/>
    </source>
</evidence>
<evidence type="ECO:0000256" key="5">
    <source>
        <dbReference type="SAM" id="MobiDB-lite"/>
    </source>
</evidence>